<gene>
    <name evidence="3" type="ORF">GCM10011332_33070</name>
</gene>
<dbReference type="AlphaFoldDB" id="A0A917C893"/>
<keyword evidence="1" id="KW-0732">Signal</keyword>
<sequence length="195" mass="21805">MKYVAAALLAFTLIAPGYQAQAADVPTKKTAQVQSGLYVTAKEAWDMMQKDEKVVLIDVRDPIEVMFTGFTDETDIHVPYLLSDRTQKNEKKSVYAMVKNPNFVKEVKEALLAKNVSKDTALIFMCRSGSTRSAPAADLFFNEGWTKSYTMVDGFEGGKNKEGNSKGVRDVDGWRNSGLPWGYKLNFEKMYMAAE</sequence>
<reference evidence="3" key="2">
    <citation type="submission" date="2020-09" db="EMBL/GenBank/DDBJ databases">
        <authorList>
            <person name="Sun Q."/>
            <person name="Zhou Y."/>
        </authorList>
    </citation>
    <scope>NUCLEOTIDE SEQUENCE</scope>
    <source>
        <strain evidence="3">CGMCC 1.15254</strain>
    </source>
</reference>
<dbReference type="InterPro" id="IPR036873">
    <property type="entry name" value="Rhodanese-like_dom_sf"/>
</dbReference>
<feature type="chain" id="PRO_5036849408" description="Rhodanese domain-containing protein" evidence="1">
    <location>
        <begin position="23"/>
        <end position="195"/>
    </location>
</feature>
<dbReference type="InterPro" id="IPR001763">
    <property type="entry name" value="Rhodanese-like_dom"/>
</dbReference>
<proteinExistence type="predicted"/>
<name>A0A917C893_9PROT</name>
<accession>A0A917C893</accession>
<organism evidence="3 4">
    <name type="scientific">Terasakiella brassicae</name>
    <dbReference type="NCBI Taxonomy" id="1634917"/>
    <lineage>
        <taxon>Bacteria</taxon>
        <taxon>Pseudomonadati</taxon>
        <taxon>Pseudomonadota</taxon>
        <taxon>Alphaproteobacteria</taxon>
        <taxon>Rhodospirillales</taxon>
        <taxon>Terasakiellaceae</taxon>
        <taxon>Terasakiella</taxon>
    </lineage>
</organism>
<dbReference type="EMBL" id="BMHV01000050">
    <property type="protein sequence ID" value="GGF76456.1"/>
    <property type="molecule type" value="Genomic_DNA"/>
</dbReference>
<keyword evidence="4" id="KW-1185">Reference proteome</keyword>
<dbReference type="SMART" id="SM00450">
    <property type="entry name" value="RHOD"/>
    <property type="match status" value="1"/>
</dbReference>
<dbReference type="RefSeq" id="WP_229734404.1">
    <property type="nucleotide sequence ID" value="NZ_BMHV01000050.1"/>
</dbReference>
<evidence type="ECO:0000259" key="2">
    <source>
        <dbReference type="PROSITE" id="PS50206"/>
    </source>
</evidence>
<dbReference type="Proteomes" id="UP000632498">
    <property type="component" value="Unassembled WGS sequence"/>
</dbReference>
<dbReference type="Gene3D" id="3.40.250.10">
    <property type="entry name" value="Rhodanese-like domain"/>
    <property type="match status" value="1"/>
</dbReference>
<dbReference type="PROSITE" id="PS50206">
    <property type="entry name" value="RHODANESE_3"/>
    <property type="match status" value="1"/>
</dbReference>
<comment type="caution">
    <text evidence="3">The sequence shown here is derived from an EMBL/GenBank/DDBJ whole genome shotgun (WGS) entry which is preliminary data.</text>
</comment>
<feature type="domain" description="Rhodanese" evidence="2">
    <location>
        <begin position="50"/>
        <end position="167"/>
    </location>
</feature>
<reference evidence="3" key="1">
    <citation type="journal article" date="2014" name="Int. J. Syst. Evol. Microbiol.">
        <title>Complete genome sequence of Corynebacterium casei LMG S-19264T (=DSM 44701T), isolated from a smear-ripened cheese.</title>
        <authorList>
            <consortium name="US DOE Joint Genome Institute (JGI-PGF)"/>
            <person name="Walter F."/>
            <person name="Albersmeier A."/>
            <person name="Kalinowski J."/>
            <person name="Ruckert C."/>
        </authorList>
    </citation>
    <scope>NUCLEOTIDE SEQUENCE</scope>
    <source>
        <strain evidence="3">CGMCC 1.15254</strain>
    </source>
</reference>
<evidence type="ECO:0000256" key="1">
    <source>
        <dbReference type="SAM" id="SignalP"/>
    </source>
</evidence>
<dbReference type="SUPFAM" id="SSF52821">
    <property type="entry name" value="Rhodanese/Cell cycle control phosphatase"/>
    <property type="match status" value="1"/>
</dbReference>
<dbReference type="Pfam" id="PF00581">
    <property type="entry name" value="Rhodanese"/>
    <property type="match status" value="1"/>
</dbReference>
<protein>
    <recommendedName>
        <fullName evidence="2">Rhodanese domain-containing protein</fullName>
    </recommendedName>
</protein>
<evidence type="ECO:0000313" key="4">
    <source>
        <dbReference type="Proteomes" id="UP000632498"/>
    </source>
</evidence>
<evidence type="ECO:0000313" key="3">
    <source>
        <dbReference type="EMBL" id="GGF76456.1"/>
    </source>
</evidence>
<feature type="signal peptide" evidence="1">
    <location>
        <begin position="1"/>
        <end position="22"/>
    </location>
</feature>